<dbReference type="GO" id="GO:0050660">
    <property type="term" value="F:flavin adenine dinucleotide binding"/>
    <property type="evidence" value="ECO:0007669"/>
    <property type="project" value="TreeGrafter"/>
</dbReference>
<evidence type="ECO:0000259" key="5">
    <source>
        <dbReference type="Pfam" id="PF07992"/>
    </source>
</evidence>
<dbReference type="PANTHER" id="PTHR43735:SF3">
    <property type="entry name" value="FERROPTOSIS SUPPRESSOR PROTEIN 1"/>
    <property type="match status" value="1"/>
</dbReference>
<gene>
    <name evidence="6" type="ORF">C9374_009173</name>
</gene>
<evidence type="ECO:0000313" key="7">
    <source>
        <dbReference type="Proteomes" id="UP000816034"/>
    </source>
</evidence>
<comment type="similarity">
    <text evidence="1">Belongs to the FAD-dependent oxidoreductase family.</text>
</comment>
<dbReference type="GeneID" id="68101627"/>
<organism evidence="6 7">
    <name type="scientific">Naegleria lovaniensis</name>
    <name type="common">Amoeba</name>
    <dbReference type="NCBI Taxonomy" id="51637"/>
    <lineage>
        <taxon>Eukaryota</taxon>
        <taxon>Discoba</taxon>
        <taxon>Heterolobosea</taxon>
        <taxon>Tetramitia</taxon>
        <taxon>Eutetramitia</taxon>
        <taxon>Vahlkampfiidae</taxon>
        <taxon>Naegleria</taxon>
    </lineage>
</organism>
<proteinExistence type="inferred from homology"/>
<dbReference type="RefSeq" id="XP_044544919.1">
    <property type="nucleotide sequence ID" value="XM_044699331.1"/>
</dbReference>
<dbReference type="Gene3D" id="3.50.50.100">
    <property type="match status" value="1"/>
</dbReference>
<evidence type="ECO:0000256" key="2">
    <source>
        <dbReference type="ARBA" id="ARBA00022630"/>
    </source>
</evidence>
<evidence type="ECO:0000256" key="1">
    <source>
        <dbReference type="ARBA" id="ARBA00006442"/>
    </source>
</evidence>
<evidence type="ECO:0000256" key="3">
    <source>
        <dbReference type="ARBA" id="ARBA00022827"/>
    </source>
</evidence>
<feature type="domain" description="FAD/NAD(P)-binding" evidence="5">
    <location>
        <begin position="158"/>
        <end position="519"/>
    </location>
</feature>
<dbReference type="GO" id="GO:0005737">
    <property type="term" value="C:cytoplasm"/>
    <property type="evidence" value="ECO:0007669"/>
    <property type="project" value="TreeGrafter"/>
</dbReference>
<sequence>MNNIRITESNQHEASSNKELQQDYASLKAFIHAKDVYHQQLSNDVKRDIRHLITKLYRHFSNLDAYTSTLQQLTRKHLALHFTWNTFIKAIQQENANLTANEIETLGRLFLQHGIMAPSMKKKQHALSQHEKNSSQWVQSLKEQETPLRFLQPFLPRMILLGGGDCGIGCAKNLSQYFSLIMIDRSDTYYVKPAMAFILEDAQKYLKRVCLPIKDIMEDCGIFIQGEVQQVTEQGVYLTIMQKDHHSEWDHLFDEPPNKNEIVLSSDNTMKLESVSVENCHYLTYDYLVVATGTCLSKNTALPKMLSQESTRSPNNHPQDGEDIQQQGMTCVENQISFIDAYSPTDIVHATQILNQLTNSEKTVLLVGGGYIGVEFACALSQSYPHLQFILVQRSHMLMRPFTRAHEFVSRKIESKFQKNLKVLLNSQVIGQSQPKTLIIETRRQAHDTSSVQQQEITCSLCFMCCGFKPNSEMMKPNFSHALNSNGYIQVNSHFQVLRSSHAHCALYYQNIFALGDVNTLDQDKLLIHGLRQVEVFTQIAKQVLLRNLLRTSKKKKEEEVDDEQQLVDTTEDLPSYMENTPHKIILMSSKLGFMMRGEKVLFSSSLLPKMKHFLQKKVIKEYKKKK</sequence>
<dbReference type="Gene3D" id="3.50.50.60">
    <property type="entry name" value="FAD/NAD(P)-binding domain"/>
    <property type="match status" value="2"/>
</dbReference>
<dbReference type="InterPro" id="IPR023753">
    <property type="entry name" value="FAD/NAD-binding_dom"/>
</dbReference>
<name>A0AA88GHV3_NAELO</name>
<dbReference type="GO" id="GO:0004174">
    <property type="term" value="F:electron-transferring-flavoprotein dehydrogenase activity"/>
    <property type="evidence" value="ECO:0007669"/>
    <property type="project" value="TreeGrafter"/>
</dbReference>
<dbReference type="EMBL" id="PYSW02000037">
    <property type="protein sequence ID" value="KAG2377657.1"/>
    <property type="molecule type" value="Genomic_DNA"/>
</dbReference>
<dbReference type="PRINTS" id="PR00411">
    <property type="entry name" value="PNDRDTASEI"/>
</dbReference>
<evidence type="ECO:0000313" key="6">
    <source>
        <dbReference type="EMBL" id="KAG2377657.1"/>
    </source>
</evidence>
<keyword evidence="3" id="KW-0274">FAD</keyword>
<accession>A0AA88GHV3</accession>
<reference evidence="6 7" key="1">
    <citation type="journal article" date="2018" name="BMC Genomics">
        <title>The genome of Naegleria lovaniensis, the basis for a comparative approach to unravel pathogenicity factors of the human pathogenic amoeba N. fowleri.</title>
        <authorList>
            <person name="Liechti N."/>
            <person name="Schurch N."/>
            <person name="Bruggmann R."/>
            <person name="Wittwer M."/>
        </authorList>
    </citation>
    <scope>NUCLEOTIDE SEQUENCE [LARGE SCALE GENOMIC DNA]</scope>
    <source>
        <strain evidence="6 7">ATCC 30569</strain>
    </source>
</reference>
<dbReference type="PRINTS" id="PR00368">
    <property type="entry name" value="FADPNR"/>
</dbReference>
<dbReference type="SUPFAM" id="SSF51905">
    <property type="entry name" value="FAD/NAD(P)-binding domain"/>
    <property type="match status" value="2"/>
</dbReference>
<evidence type="ECO:0000256" key="4">
    <source>
        <dbReference type="ARBA" id="ARBA00023002"/>
    </source>
</evidence>
<dbReference type="PANTHER" id="PTHR43735">
    <property type="entry name" value="APOPTOSIS-INDUCING FACTOR 1"/>
    <property type="match status" value="1"/>
</dbReference>
<keyword evidence="4" id="KW-0560">Oxidoreductase</keyword>
<dbReference type="InterPro" id="IPR036188">
    <property type="entry name" value="FAD/NAD-bd_sf"/>
</dbReference>
<keyword evidence="7" id="KW-1185">Reference proteome</keyword>
<dbReference type="Proteomes" id="UP000816034">
    <property type="component" value="Unassembled WGS sequence"/>
</dbReference>
<protein>
    <recommendedName>
        <fullName evidence="5">FAD/NAD(P)-binding domain-containing protein</fullName>
    </recommendedName>
</protein>
<comment type="caution">
    <text evidence="6">The sequence shown here is derived from an EMBL/GenBank/DDBJ whole genome shotgun (WGS) entry which is preliminary data.</text>
</comment>
<dbReference type="Pfam" id="PF07992">
    <property type="entry name" value="Pyr_redox_2"/>
    <property type="match status" value="1"/>
</dbReference>
<dbReference type="AlphaFoldDB" id="A0AA88GHV3"/>
<keyword evidence="2" id="KW-0285">Flavoprotein</keyword>